<comment type="caution">
    <text evidence="3">The sequence shown here is derived from an EMBL/GenBank/DDBJ whole genome shotgun (WGS) entry which is preliminary data.</text>
</comment>
<evidence type="ECO:0000313" key="4">
    <source>
        <dbReference type="Proteomes" id="UP000037326"/>
    </source>
</evidence>
<dbReference type="GO" id="GO:0016289">
    <property type="term" value="F:acyl-CoA hydrolase activity"/>
    <property type="evidence" value="ECO:0007669"/>
    <property type="project" value="UniProtKB-ARBA"/>
</dbReference>
<dbReference type="PANTHER" id="PTHR42856">
    <property type="entry name" value="ACYL-COENZYME A THIOESTERASE PAAI"/>
    <property type="match status" value="1"/>
</dbReference>
<dbReference type="SUPFAM" id="SSF54637">
    <property type="entry name" value="Thioesterase/thiol ester dehydrase-isomerase"/>
    <property type="match status" value="1"/>
</dbReference>
<name>A0A0K9FD95_9BACI</name>
<evidence type="ECO:0000313" key="3">
    <source>
        <dbReference type="EMBL" id="KMY32455.1"/>
    </source>
</evidence>
<evidence type="ECO:0000256" key="1">
    <source>
        <dbReference type="ARBA" id="ARBA00022801"/>
    </source>
</evidence>
<protein>
    <submittedName>
        <fullName evidence="3">Phenylacetate degradation protein</fullName>
    </submittedName>
</protein>
<gene>
    <name evidence="3" type="ORF">ACZ11_10025</name>
</gene>
<dbReference type="PATRIC" id="fig|582475.4.peg.1587"/>
<organism evidence="3 4">
    <name type="scientific">Lysinibacillus xylanilyticus</name>
    <dbReference type="NCBI Taxonomy" id="582475"/>
    <lineage>
        <taxon>Bacteria</taxon>
        <taxon>Bacillati</taxon>
        <taxon>Bacillota</taxon>
        <taxon>Bacilli</taxon>
        <taxon>Bacillales</taxon>
        <taxon>Bacillaceae</taxon>
        <taxon>Lysinibacillus</taxon>
    </lineage>
</organism>
<dbReference type="InterPro" id="IPR052723">
    <property type="entry name" value="Acyl-CoA_thioesterase_PaaI"/>
</dbReference>
<dbReference type="Proteomes" id="UP000037326">
    <property type="component" value="Unassembled WGS sequence"/>
</dbReference>
<dbReference type="GeneID" id="96598587"/>
<proteinExistence type="predicted"/>
<reference evidence="4" key="1">
    <citation type="submission" date="2015-07" db="EMBL/GenBank/DDBJ databases">
        <authorList>
            <consortium name="Consortium for Microbial Forensics and Genomics (microFORGE)"/>
            <person name="Knight B.M."/>
            <person name="Roberts D.P."/>
            <person name="Lin D."/>
            <person name="Hari K."/>
            <person name="Fletcher J."/>
            <person name="Melcher U."/>
            <person name="Blagden T."/>
            <person name="Winegar R.A."/>
        </authorList>
    </citation>
    <scope>NUCLEOTIDE SEQUENCE [LARGE SCALE GENOMIC DNA]</scope>
    <source>
        <strain evidence="4">DSM 23493</strain>
    </source>
</reference>
<dbReference type="Gene3D" id="3.10.129.10">
    <property type="entry name" value="Hotdog Thioesterase"/>
    <property type="match status" value="1"/>
</dbReference>
<dbReference type="EMBL" id="LFXJ01000005">
    <property type="protein sequence ID" value="KMY32455.1"/>
    <property type="molecule type" value="Genomic_DNA"/>
</dbReference>
<feature type="domain" description="Thioesterase" evidence="2">
    <location>
        <begin position="55"/>
        <end position="126"/>
    </location>
</feature>
<evidence type="ECO:0000259" key="2">
    <source>
        <dbReference type="Pfam" id="PF03061"/>
    </source>
</evidence>
<dbReference type="CDD" id="cd03443">
    <property type="entry name" value="PaaI_thioesterase"/>
    <property type="match status" value="1"/>
</dbReference>
<dbReference type="NCBIfam" id="TIGR00369">
    <property type="entry name" value="unchar_dom_1"/>
    <property type="match status" value="1"/>
</dbReference>
<dbReference type="PANTHER" id="PTHR42856:SF1">
    <property type="entry name" value="ACYL-COENZYME A THIOESTERASE PAAI"/>
    <property type="match status" value="1"/>
</dbReference>
<dbReference type="InterPro" id="IPR003736">
    <property type="entry name" value="PAAI_dom"/>
</dbReference>
<keyword evidence="1" id="KW-0378">Hydrolase</keyword>
<dbReference type="RefSeq" id="WP_049665730.1">
    <property type="nucleotide sequence ID" value="NZ_JBIVRT010000021.1"/>
</dbReference>
<dbReference type="InterPro" id="IPR006683">
    <property type="entry name" value="Thioestr_dom"/>
</dbReference>
<dbReference type="InterPro" id="IPR029069">
    <property type="entry name" value="HotDog_dom_sf"/>
</dbReference>
<dbReference type="AlphaFoldDB" id="A0A0K9FD95"/>
<dbReference type="Pfam" id="PF03061">
    <property type="entry name" value="4HBT"/>
    <property type="match status" value="1"/>
</dbReference>
<sequence length="144" mass="16252">MTLTEAQQHEKYYDDIFKTLSKEPYANYLGMELVELKAGFAKVTLSPTPHMLNTHGTVHGGIIFSLADYAFAAASNSYGKTAVGVTNTIHYMNAGLADHQLTAIAEEVKKTRRLAWYRIHVWSNDELCATMEAMVYRKNENFIE</sequence>
<accession>A0A0K9FD95</accession>